<keyword evidence="2" id="KW-1185">Reference proteome</keyword>
<organism evidence="1 2">
    <name type="scientific">Nonomuraea thailandensis</name>
    <dbReference type="NCBI Taxonomy" id="1188745"/>
    <lineage>
        <taxon>Bacteria</taxon>
        <taxon>Bacillati</taxon>
        <taxon>Actinomycetota</taxon>
        <taxon>Actinomycetes</taxon>
        <taxon>Streptosporangiales</taxon>
        <taxon>Streptosporangiaceae</taxon>
        <taxon>Nonomuraea</taxon>
    </lineage>
</organism>
<gene>
    <name evidence="1" type="ORF">HD597_007027</name>
</gene>
<dbReference type="Proteomes" id="UP001139648">
    <property type="component" value="Unassembled WGS sequence"/>
</dbReference>
<dbReference type="AlphaFoldDB" id="A0A9X2K403"/>
<dbReference type="RefSeq" id="WP_253747533.1">
    <property type="nucleotide sequence ID" value="NZ_BAABKA010000060.1"/>
</dbReference>
<dbReference type="Gene3D" id="3.40.630.30">
    <property type="match status" value="1"/>
</dbReference>
<sequence length="116" mass="12596">MITVPFDGRVRLERCAAGRLRDAYPVAAHDLEVQAPEADAGLLRAVVDAVAQADPHCRRVVYAVPEGDLNRMAVAESAGFRYVVDVDLADAQLSLLVAEPEWVTRTDMDLDHVPGS</sequence>
<accession>A0A9X2K403</accession>
<reference evidence="1" key="1">
    <citation type="submission" date="2022-06" db="EMBL/GenBank/DDBJ databases">
        <title>Sequencing the genomes of 1000 actinobacteria strains.</title>
        <authorList>
            <person name="Klenk H.-P."/>
        </authorList>
    </citation>
    <scope>NUCLEOTIDE SEQUENCE</scope>
    <source>
        <strain evidence="1">DSM 46694</strain>
    </source>
</reference>
<proteinExistence type="predicted"/>
<evidence type="ECO:0000313" key="1">
    <source>
        <dbReference type="EMBL" id="MCP2360007.1"/>
    </source>
</evidence>
<name>A0A9X2K403_9ACTN</name>
<dbReference type="EMBL" id="JAMZEB010000002">
    <property type="protein sequence ID" value="MCP2360007.1"/>
    <property type="molecule type" value="Genomic_DNA"/>
</dbReference>
<protein>
    <submittedName>
        <fullName evidence="1">Uncharacterized protein</fullName>
    </submittedName>
</protein>
<evidence type="ECO:0000313" key="2">
    <source>
        <dbReference type="Proteomes" id="UP001139648"/>
    </source>
</evidence>
<comment type="caution">
    <text evidence="1">The sequence shown here is derived from an EMBL/GenBank/DDBJ whole genome shotgun (WGS) entry which is preliminary data.</text>
</comment>